<reference evidence="1 2" key="1">
    <citation type="submission" date="2020-04" db="EMBL/GenBank/DDBJ databases">
        <authorList>
            <consortium name="Genoscope - CEA"/>
            <person name="William W."/>
        </authorList>
    </citation>
    <scope>NUCLEOTIDE SEQUENCE [LARGE SCALE GENOMIC DNA]</scope>
    <source>
        <strain evidence="1 2">SG7</strain>
    </source>
</reference>
<organism evidence="1 2">
    <name type="scientific">Methanocaldococcus lauensis</name>
    <dbReference type="NCBI Taxonomy" id="2546128"/>
    <lineage>
        <taxon>Archaea</taxon>
        <taxon>Methanobacteriati</taxon>
        <taxon>Methanobacteriota</taxon>
        <taxon>Methanomada group</taxon>
        <taxon>Methanococci</taxon>
        <taxon>Methanococcales</taxon>
        <taxon>Methanocaldococcaceae</taxon>
        <taxon>Methanocaldococcus</taxon>
    </lineage>
</organism>
<gene>
    <name evidence="1" type="ORF">MLAUSG7_0605</name>
</gene>
<keyword evidence="2" id="KW-1185">Reference proteome</keyword>
<dbReference type="EMBL" id="LR792632">
    <property type="protein sequence ID" value="CAB3288222.1"/>
    <property type="molecule type" value="Genomic_DNA"/>
</dbReference>
<name>A0A8D6PYI7_9EURY</name>
<proteinExistence type="predicted"/>
<dbReference type="AlphaFoldDB" id="A0A8D6PYI7"/>
<accession>A0A8D6PYI7</accession>
<sequence length="163" mass="19992">MVSQKSNWVEIMKKYYFHIELCNYYMMRFKKRENFYYHLKNFIKEDVREFNTKPPKNIDAICNYGWKVYSSLSEDEKRNFIYALFTMSHKILEAFRNMRLVEVKKILTTVKVNEEIFKNNYLVFDSDNFRFLIYDRDDKQIGDISSKDEVLELCKYFRIPINA</sequence>
<evidence type="ECO:0000313" key="2">
    <source>
        <dbReference type="Proteomes" id="UP000679213"/>
    </source>
</evidence>
<protein>
    <submittedName>
        <fullName evidence="1">Uncharacterized protein</fullName>
    </submittedName>
</protein>
<dbReference type="Proteomes" id="UP000679213">
    <property type="component" value="Chromosome I"/>
</dbReference>
<dbReference type="KEGG" id="mesg:MLAUSG7_0605"/>
<evidence type="ECO:0000313" key="1">
    <source>
        <dbReference type="EMBL" id="CAB3288222.1"/>
    </source>
</evidence>